<sequence length="207" mass="21727">MAALSACGVVLPGLRSSLVPAAASRSSDAASCSSTSAACAVKSSASARRGGISAGSCSLQQRGAPACTSGFKGVTLPIVSTSSSTSRASRRAPLSARSALVQKVTAKELDDILTNARTSPMIIDFYATWCGPCIVLAQQLEQLAVEYGDDVRFLKVDTDEEHELATQMEIRGLPTMVFVSSDTEKLAIRTEGLLPTETIRNIIEKEL</sequence>
<keyword evidence="8" id="KW-1015">Disulfide bond</keyword>
<dbReference type="PANTHER" id="PTHR47834:SF2">
    <property type="entry name" value="THIOREDOXIN-LIKE PROTEIN CITRX, CHLOROPLASTIC"/>
    <property type="match status" value="1"/>
</dbReference>
<dbReference type="SUPFAM" id="SSF52833">
    <property type="entry name" value="Thioredoxin-like"/>
    <property type="match status" value="1"/>
</dbReference>
<evidence type="ECO:0000256" key="9">
    <source>
        <dbReference type="ARBA" id="ARBA00023284"/>
    </source>
</evidence>
<comment type="caution">
    <text evidence="12">The sequence shown here is derived from an EMBL/GenBank/DDBJ whole genome shotgun (WGS) entry which is preliminary data.</text>
</comment>
<evidence type="ECO:0000256" key="6">
    <source>
        <dbReference type="ARBA" id="ARBA00022982"/>
    </source>
</evidence>
<evidence type="ECO:0000256" key="1">
    <source>
        <dbReference type="ARBA" id="ARBA00004229"/>
    </source>
</evidence>
<keyword evidence="5" id="KW-0809">Transit peptide</keyword>
<dbReference type="Gene3D" id="3.40.30.10">
    <property type="entry name" value="Glutaredoxin"/>
    <property type="match status" value="1"/>
</dbReference>
<keyword evidence="13" id="KW-1185">Reference proteome</keyword>
<comment type="similarity">
    <text evidence="10">Belongs to the thioredoxin family. Plant CITRX-type subfamily.</text>
</comment>
<dbReference type="PANTHER" id="PTHR47834">
    <property type="entry name" value="THIOREDOXIN-LIKE PROTEIN CITRX, CHLOROPLASTIC"/>
    <property type="match status" value="1"/>
</dbReference>
<keyword evidence="2" id="KW-0813">Transport</keyword>
<evidence type="ECO:0000259" key="11">
    <source>
        <dbReference type="PROSITE" id="PS51352"/>
    </source>
</evidence>
<dbReference type="InterPro" id="IPR036249">
    <property type="entry name" value="Thioredoxin-like_sf"/>
</dbReference>
<dbReference type="FunFam" id="3.40.30.10:FF:000149">
    <property type="entry name" value="Thioredoxin-like protein CITRX, chloroplastic"/>
    <property type="match status" value="1"/>
</dbReference>
<keyword evidence="9" id="KW-0676">Redox-active center</keyword>
<dbReference type="CDD" id="cd02947">
    <property type="entry name" value="TRX_family"/>
    <property type="match status" value="1"/>
</dbReference>
<dbReference type="GO" id="GO:0009507">
    <property type="term" value="C:chloroplast"/>
    <property type="evidence" value="ECO:0007669"/>
    <property type="project" value="UniProtKB-SubCell"/>
</dbReference>
<dbReference type="GO" id="GO:0045454">
    <property type="term" value="P:cell redox homeostasis"/>
    <property type="evidence" value="ECO:0007669"/>
    <property type="project" value="InterPro"/>
</dbReference>
<dbReference type="Pfam" id="PF00085">
    <property type="entry name" value="Thioredoxin"/>
    <property type="match status" value="1"/>
</dbReference>
<keyword evidence="3" id="KW-0150">Chloroplast</keyword>
<dbReference type="InterPro" id="IPR013766">
    <property type="entry name" value="Thioredoxin_domain"/>
</dbReference>
<protein>
    <recommendedName>
        <fullName evidence="11">Thioredoxin domain-containing protein</fullName>
    </recommendedName>
</protein>
<dbReference type="Proteomes" id="UP000077202">
    <property type="component" value="Unassembled WGS sequence"/>
</dbReference>
<dbReference type="EMBL" id="LVLJ01001171">
    <property type="protein sequence ID" value="OAE31111.1"/>
    <property type="molecule type" value="Genomic_DNA"/>
</dbReference>
<dbReference type="AlphaFoldDB" id="A0A176WEU0"/>
<keyword evidence="7" id="KW-0560">Oxidoreductase</keyword>
<evidence type="ECO:0000313" key="12">
    <source>
        <dbReference type="EMBL" id="OAE31111.1"/>
    </source>
</evidence>
<keyword evidence="6" id="KW-0249">Electron transport</keyword>
<organism evidence="12 13">
    <name type="scientific">Marchantia polymorpha subsp. ruderalis</name>
    <dbReference type="NCBI Taxonomy" id="1480154"/>
    <lineage>
        <taxon>Eukaryota</taxon>
        <taxon>Viridiplantae</taxon>
        <taxon>Streptophyta</taxon>
        <taxon>Embryophyta</taxon>
        <taxon>Marchantiophyta</taxon>
        <taxon>Marchantiopsida</taxon>
        <taxon>Marchantiidae</taxon>
        <taxon>Marchantiales</taxon>
        <taxon>Marchantiaceae</taxon>
        <taxon>Marchantia</taxon>
    </lineage>
</organism>
<evidence type="ECO:0000256" key="4">
    <source>
        <dbReference type="ARBA" id="ARBA00022640"/>
    </source>
</evidence>
<evidence type="ECO:0000256" key="10">
    <source>
        <dbReference type="ARBA" id="ARBA00024039"/>
    </source>
</evidence>
<name>A0A176WEU0_MARPO</name>
<evidence type="ECO:0000256" key="2">
    <source>
        <dbReference type="ARBA" id="ARBA00022448"/>
    </source>
</evidence>
<dbReference type="PROSITE" id="PS51352">
    <property type="entry name" value="THIOREDOXIN_2"/>
    <property type="match status" value="1"/>
</dbReference>
<keyword evidence="4" id="KW-0934">Plastid</keyword>
<dbReference type="InterPro" id="IPR044182">
    <property type="entry name" value="CITRX"/>
</dbReference>
<proteinExistence type="inferred from homology"/>
<comment type="subcellular location">
    <subcellularLocation>
        <location evidence="1">Plastid</location>
        <location evidence="1">Chloroplast</location>
    </subcellularLocation>
</comment>
<evidence type="ECO:0000256" key="5">
    <source>
        <dbReference type="ARBA" id="ARBA00022946"/>
    </source>
</evidence>
<evidence type="ECO:0000256" key="7">
    <source>
        <dbReference type="ARBA" id="ARBA00023002"/>
    </source>
</evidence>
<evidence type="ECO:0000313" key="13">
    <source>
        <dbReference type="Proteomes" id="UP000077202"/>
    </source>
</evidence>
<gene>
    <name evidence="12" type="ORF">AXG93_150s1000</name>
</gene>
<accession>A0A176WEU0</accession>
<dbReference type="PRINTS" id="PR00421">
    <property type="entry name" value="THIOREDOXIN"/>
</dbReference>
<dbReference type="GO" id="GO:0015035">
    <property type="term" value="F:protein-disulfide reductase activity"/>
    <property type="evidence" value="ECO:0007669"/>
    <property type="project" value="InterPro"/>
</dbReference>
<feature type="domain" description="Thioredoxin" evidence="11">
    <location>
        <begin position="86"/>
        <end position="207"/>
    </location>
</feature>
<evidence type="ECO:0000256" key="8">
    <source>
        <dbReference type="ARBA" id="ARBA00023157"/>
    </source>
</evidence>
<evidence type="ECO:0000256" key="3">
    <source>
        <dbReference type="ARBA" id="ARBA00022528"/>
    </source>
</evidence>
<reference evidence="12" key="1">
    <citation type="submission" date="2016-03" db="EMBL/GenBank/DDBJ databases">
        <title>Mechanisms controlling the formation of the plant cell surface in tip-growing cells are functionally conserved among land plants.</title>
        <authorList>
            <person name="Honkanen S."/>
            <person name="Jones V.A."/>
            <person name="Morieri G."/>
            <person name="Champion C."/>
            <person name="Hetherington A.J."/>
            <person name="Kelly S."/>
            <person name="Saint-Marcoux D."/>
            <person name="Proust H."/>
            <person name="Prescott H."/>
            <person name="Dolan L."/>
        </authorList>
    </citation>
    <scope>NUCLEOTIDE SEQUENCE [LARGE SCALE GENOMIC DNA]</scope>
    <source>
        <tissue evidence="12">Whole gametophyte</tissue>
    </source>
</reference>